<evidence type="ECO:0000313" key="2">
    <source>
        <dbReference type="Proteomes" id="UP000076715"/>
    </source>
</evidence>
<dbReference type="SUPFAM" id="SSF117074">
    <property type="entry name" value="Hypothetical protein PA1324"/>
    <property type="match status" value="1"/>
</dbReference>
<keyword evidence="2" id="KW-1185">Reference proteome</keyword>
<name>A0A162Y959_9FLAO</name>
<accession>A0A162Y959</accession>
<sequence>MKHKLVLIIIGFLCINCADKKKTKNDTPITIVNKFKNQEVSWFKTKGNSQIKGTAKFKSKNGKIRFGEEFRIELMPNCQYTQERLNHIYRNTNSGYVHIEDGIPKFTPDPKGYHDTIKTMCNKDGEFEFSNLPAGEYYIIAFMLWEKTGGGLMQHVILSENESKSIKMTNF</sequence>
<comment type="caution">
    <text evidence="1">The sequence shown here is derived from an EMBL/GenBank/DDBJ whole genome shotgun (WGS) entry which is preliminary data.</text>
</comment>
<dbReference type="Proteomes" id="UP000076715">
    <property type="component" value="Unassembled WGS sequence"/>
</dbReference>
<dbReference type="STRING" id="1642818.AWE51_10535"/>
<organism evidence="1 2">
    <name type="scientific">Aquimarina aggregata</name>
    <dbReference type="NCBI Taxonomy" id="1642818"/>
    <lineage>
        <taxon>Bacteria</taxon>
        <taxon>Pseudomonadati</taxon>
        <taxon>Bacteroidota</taxon>
        <taxon>Flavobacteriia</taxon>
        <taxon>Flavobacteriales</taxon>
        <taxon>Flavobacteriaceae</taxon>
        <taxon>Aquimarina</taxon>
    </lineage>
</organism>
<dbReference type="EMBL" id="LQRT01000035">
    <property type="protein sequence ID" value="KZS38995.1"/>
    <property type="molecule type" value="Genomic_DNA"/>
</dbReference>
<evidence type="ECO:0008006" key="3">
    <source>
        <dbReference type="Google" id="ProtNLM"/>
    </source>
</evidence>
<proteinExistence type="predicted"/>
<protein>
    <recommendedName>
        <fullName evidence="3">Rhamnogalacturonan lyase domain-containing protein</fullName>
    </recommendedName>
</protein>
<dbReference type="OrthoDB" id="6058208at2"/>
<dbReference type="RefSeq" id="WP_066316539.1">
    <property type="nucleotide sequence ID" value="NZ_LQRT01000035.1"/>
</dbReference>
<dbReference type="AlphaFoldDB" id="A0A162Y959"/>
<gene>
    <name evidence="1" type="ORF">AWE51_10535</name>
</gene>
<reference evidence="1 2" key="1">
    <citation type="submission" date="2016-01" db="EMBL/GenBank/DDBJ databases">
        <title>The draft genome sequence of Aquimarina sp. RZW4-3-2.</title>
        <authorList>
            <person name="Wang Y."/>
        </authorList>
    </citation>
    <scope>NUCLEOTIDE SEQUENCE [LARGE SCALE GENOMIC DNA]</scope>
    <source>
        <strain evidence="1 2">RZW4-3-2</strain>
    </source>
</reference>
<evidence type="ECO:0000313" key="1">
    <source>
        <dbReference type="EMBL" id="KZS38995.1"/>
    </source>
</evidence>